<dbReference type="EMBL" id="JBANEI010000003">
    <property type="protein sequence ID" value="MEI2681500.1"/>
    <property type="molecule type" value="Genomic_DNA"/>
</dbReference>
<dbReference type="InterPro" id="IPR021139">
    <property type="entry name" value="NYN"/>
</dbReference>
<feature type="domain" description="NYN" evidence="1">
    <location>
        <begin position="3"/>
        <end position="167"/>
    </location>
</feature>
<evidence type="ECO:0000259" key="1">
    <source>
        <dbReference type="Pfam" id="PF01936"/>
    </source>
</evidence>
<evidence type="ECO:0000313" key="2">
    <source>
        <dbReference type="EMBL" id="MEI2681500.1"/>
    </source>
</evidence>
<comment type="caution">
    <text evidence="2">The sequence shown here is derived from an EMBL/GenBank/DDBJ whole genome shotgun (WGS) entry which is preliminary data.</text>
</comment>
<protein>
    <submittedName>
        <fullName evidence="2">NYN domain-containing protein</fullName>
    </submittedName>
</protein>
<dbReference type="Pfam" id="PF01936">
    <property type="entry name" value="NYN"/>
    <property type="match status" value="1"/>
</dbReference>
<keyword evidence="3" id="KW-1185">Reference proteome</keyword>
<proteinExistence type="predicted"/>
<accession>A0ABU8DDA8</accession>
<gene>
    <name evidence="2" type="ORF">V8N49_07440</name>
</gene>
<name>A0ABU8DDA8_ERWAP</name>
<reference evidence="2 3" key="1">
    <citation type="submission" date="2024-02" db="EMBL/GenBank/DDBJ databases">
        <title>First report Erwinia aphidicola in onion in Chile.</title>
        <authorList>
            <person name="Valenzuela M."/>
            <person name="Pena M."/>
            <person name="Dutta B."/>
        </authorList>
    </citation>
    <scope>NUCLEOTIDE SEQUENCE [LARGE SCALE GENOMIC DNA]</scope>
    <source>
        <strain evidence="2 3">QCJ3A</strain>
    </source>
</reference>
<dbReference type="CDD" id="cd18722">
    <property type="entry name" value="PIN_NicB-like"/>
    <property type="match status" value="1"/>
</dbReference>
<organism evidence="2 3">
    <name type="scientific">Erwinia aphidicola</name>
    <dbReference type="NCBI Taxonomy" id="68334"/>
    <lineage>
        <taxon>Bacteria</taxon>
        <taxon>Pseudomonadati</taxon>
        <taxon>Pseudomonadota</taxon>
        <taxon>Gammaproteobacteria</taxon>
        <taxon>Enterobacterales</taxon>
        <taxon>Erwiniaceae</taxon>
        <taxon>Erwinia</taxon>
    </lineage>
</organism>
<sequence>MRTSFFVDGYNLFYGLLAGTPYKWLDLPALLAHICKIQNPASVTQQVNYFTSPVLPPLASRGKQSAEAQDIYIRALKAQGVIVNLGRHRLNRGKAPRYIEGVQASRTDKVDVWDLEEKETDVNIAISMYRLLACQRNKNVAQCIEQIVLVSADTDMTPALKAIREDFPAVTVGIILPHREGIDRGVPGSLKNHSDWIRRHVKIDELIAHQFPPRVPTRKKPADKPDYW</sequence>
<evidence type="ECO:0000313" key="3">
    <source>
        <dbReference type="Proteomes" id="UP001306592"/>
    </source>
</evidence>
<dbReference type="RefSeq" id="WP_048917841.1">
    <property type="nucleotide sequence ID" value="NZ_CAKKMT010000007.1"/>
</dbReference>
<dbReference type="Proteomes" id="UP001306592">
    <property type="component" value="Unassembled WGS sequence"/>
</dbReference>
<dbReference type="Gene3D" id="3.40.50.1010">
    <property type="entry name" value="5'-nuclease"/>
    <property type="match status" value="1"/>
</dbReference>